<feature type="transmembrane region" description="Helical" evidence="1">
    <location>
        <begin position="22"/>
        <end position="40"/>
    </location>
</feature>
<sequence>MSKHSMDHRATAPDRTVERVDLFANIALGIDFLLPLVAALNGKGDAYQAGRFLGASGLGVLIALVILKGLLKTHPPIRMAGAKLAIGVVLIVWGVRQISGMERDLQAIREAGRHMVATMSGKDDAGAAPAPAASEEVRKVVAVMNGANALLKRQTAQSEAFNQEFEKLDMSGALTPAGLTSYAAIDASRAKLVRFGELIDERNRLIPAALSEGQTYLRNADVPEKYRAPALARTEKIGQQTLDMNAELCAAQKDFIKHMSAMLDFCETQLGKTEIHRGELMFAGERELPTYRTLLEAIDRTATREEEILAKFAAHTQKMKDDAAKALKPY</sequence>
<proteinExistence type="predicted"/>
<evidence type="ECO:0000313" key="2">
    <source>
        <dbReference type="EMBL" id="NHZ92021.1"/>
    </source>
</evidence>
<dbReference type="EMBL" id="WHJH01000038">
    <property type="protein sequence ID" value="NHZ92021.1"/>
    <property type="molecule type" value="Genomic_DNA"/>
</dbReference>
<keyword evidence="1" id="KW-1133">Transmembrane helix</keyword>
<organism evidence="2 3">
    <name type="scientific">Massilia mucilaginosa</name>
    <dbReference type="NCBI Taxonomy" id="2609282"/>
    <lineage>
        <taxon>Bacteria</taxon>
        <taxon>Pseudomonadati</taxon>
        <taxon>Pseudomonadota</taxon>
        <taxon>Betaproteobacteria</taxon>
        <taxon>Burkholderiales</taxon>
        <taxon>Oxalobacteraceae</taxon>
        <taxon>Telluria group</taxon>
        <taxon>Massilia</taxon>
    </lineage>
</organism>
<dbReference type="RefSeq" id="WP_223164818.1">
    <property type="nucleotide sequence ID" value="NZ_WHJH01000038.1"/>
</dbReference>
<name>A0ABX0NZI7_9BURK</name>
<reference evidence="2 3" key="1">
    <citation type="submission" date="2019-10" db="EMBL/GenBank/DDBJ databases">
        <title>Taxonomy of Antarctic Massilia spp.: description of Massilia rubra sp. nov., Massilia aquatica sp. nov., Massilia mucilaginosa sp. nov., Massilia frigida sp. nov. isolated from streams, lakes and regoliths.</title>
        <authorList>
            <person name="Holochova P."/>
            <person name="Sedlacek I."/>
            <person name="Kralova S."/>
            <person name="Maslanova I."/>
            <person name="Busse H.-J."/>
            <person name="Stankova E."/>
            <person name="Vrbovska V."/>
            <person name="Kovarovic V."/>
            <person name="Bartak M."/>
            <person name="Svec P."/>
            <person name="Pantucek R."/>
        </authorList>
    </citation>
    <scope>NUCLEOTIDE SEQUENCE [LARGE SCALE GENOMIC DNA]</scope>
    <source>
        <strain evidence="2 3">CCM 8733</strain>
    </source>
</reference>
<feature type="transmembrane region" description="Helical" evidence="1">
    <location>
        <begin position="77"/>
        <end position="95"/>
    </location>
</feature>
<evidence type="ECO:0000256" key="1">
    <source>
        <dbReference type="SAM" id="Phobius"/>
    </source>
</evidence>
<keyword evidence="1" id="KW-0812">Transmembrane</keyword>
<accession>A0ABX0NZI7</accession>
<keyword evidence="1" id="KW-0472">Membrane</keyword>
<dbReference type="Proteomes" id="UP000609726">
    <property type="component" value="Unassembled WGS sequence"/>
</dbReference>
<protein>
    <submittedName>
        <fullName evidence="2">Uncharacterized protein</fullName>
    </submittedName>
</protein>
<keyword evidence="3" id="KW-1185">Reference proteome</keyword>
<comment type="caution">
    <text evidence="2">The sequence shown here is derived from an EMBL/GenBank/DDBJ whole genome shotgun (WGS) entry which is preliminary data.</text>
</comment>
<evidence type="ECO:0000313" key="3">
    <source>
        <dbReference type="Proteomes" id="UP000609726"/>
    </source>
</evidence>
<gene>
    <name evidence="2" type="ORF">F2P45_23875</name>
</gene>
<feature type="transmembrane region" description="Helical" evidence="1">
    <location>
        <begin position="52"/>
        <end position="71"/>
    </location>
</feature>